<gene>
    <name evidence="1" type="ORF">AVEN_48461_1</name>
</gene>
<dbReference type="AlphaFoldDB" id="A0A4Y2X937"/>
<evidence type="ECO:0000313" key="1">
    <source>
        <dbReference type="EMBL" id="GBO46101.1"/>
    </source>
</evidence>
<organism evidence="1 2">
    <name type="scientific">Araneus ventricosus</name>
    <name type="common">Orbweaver spider</name>
    <name type="synonym">Epeira ventricosa</name>
    <dbReference type="NCBI Taxonomy" id="182803"/>
    <lineage>
        <taxon>Eukaryota</taxon>
        <taxon>Metazoa</taxon>
        <taxon>Ecdysozoa</taxon>
        <taxon>Arthropoda</taxon>
        <taxon>Chelicerata</taxon>
        <taxon>Arachnida</taxon>
        <taxon>Araneae</taxon>
        <taxon>Araneomorphae</taxon>
        <taxon>Entelegynae</taxon>
        <taxon>Araneoidea</taxon>
        <taxon>Araneidae</taxon>
        <taxon>Araneus</taxon>
    </lineage>
</organism>
<dbReference type="Proteomes" id="UP000499080">
    <property type="component" value="Unassembled WGS sequence"/>
</dbReference>
<comment type="caution">
    <text evidence="1">The sequence shown here is derived from an EMBL/GenBank/DDBJ whole genome shotgun (WGS) entry which is preliminary data.</text>
</comment>
<dbReference type="EMBL" id="BGPR01073556">
    <property type="protein sequence ID" value="GBO46101.1"/>
    <property type="molecule type" value="Genomic_DNA"/>
</dbReference>
<keyword evidence="2" id="KW-1185">Reference proteome</keyword>
<protein>
    <submittedName>
        <fullName evidence="1">Uncharacterized protein</fullName>
    </submittedName>
</protein>
<evidence type="ECO:0000313" key="2">
    <source>
        <dbReference type="Proteomes" id="UP000499080"/>
    </source>
</evidence>
<name>A0A4Y2X937_ARAVE</name>
<sequence>MGMQNHCFSDVSNARFSGPPTISGLRASLSACAEILTTSDQWRGGGKTMDFFTFTIDKIEAASGNGKRCVVIQGISDKFELFRRIRISQVPLHNTHLFRPSRDPYLITLLQAGSTTAATARVITTFSHVFSGSRTLLKLFPSPEIFVPHYSHETTSQKPTRSPEDLAVEFLIGSSVNYGVEF</sequence>
<accession>A0A4Y2X937</accession>
<proteinExistence type="predicted"/>
<reference evidence="1 2" key="1">
    <citation type="journal article" date="2019" name="Sci. Rep.">
        <title>Orb-weaving spider Araneus ventricosus genome elucidates the spidroin gene catalogue.</title>
        <authorList>
            <person name="Kono N."/>
            <person name="Nakamura H."/>
            <person name="Ohtoshi R."/>
            <person name="Moran D.A.P."/>
            <person name="Shinohara A."/>
            <person name="Yoshida Y."/>
            <person name="Fujiwara M."/>
            <person name="Mori M."/>
            <person name="Tomita M."/>
            <person name="Arakawa K."/>
        </authorList>
    </citation>
    <scope>NUCLEOTIDE SEQUENCE [LARGE SCALE GENOMIC DNA]</scope>
</reference>